<dbReference type="PRINTS" id="PR00723">
    <property type="entry name" value="SUBTILISIN"/>
</dbReference>
<comment type="similarity">
    <text evidence="5">Belongs to the peptidase S8 family.</text>
</comment>
<dbReference type="Gene3D" id="2.60.120.260">
    <property type="entry name" value="Galactose-binding domain-like"/>
    <property type="match status" value="1"/>
</dbReference>
<dbReference type="Proteomes" id="UP000248012">
    <property type="component" value="Unassembled WGS sequence"/>
</dbReference>
<dbReference type="Gene3D" id="3.40.50.200">
    <property type="entry name" value="Peptidase S8/S53 domain"/>
    <property type="match status" value="1"/>
</dbReference>
<evidence type="ECO:0000313" key="8">
    <source>
        <dbReference type="Proteomes" id="UP000248012"/>
    </source>
</evidence>
<dbReference type="SUPFAM" id="SSF51120">
    <property type="entry name" value="beta-Roll"/>
    <property type="match status" value="2"/>
</dbReference>
<name>A0A2V4MT68_9RHOB</name>
<sequence>MRATRDFMQPNDSLYAFQWHFTLIGDVETIWDEYTGAGIAVGVYDTGVDILHSEFDENYNSALHFPGDDGEPNGAANSHGTSVAGIIAAENDGSGVVGVAFDASLTSVDFLVDVSLADTFDAYDWMANFDVVNNSWGYTPNFGDDNDVGDVDGYTYAEVEHIGVATATGRGGLGTIVTKAAGNENHNSTLEATGIMGNAQGDGINNTRYAISVAATGSDGIIADYSNWGTNVLIAAPAAQYTTDRVGPNGYNGTDYTSTFGGTSAATPVISGVAALMLDANAGLGWRDVQEIFSVSAAHTGSSYGAAATSYEEGAWFANGADDWNGGGRTYNVSYGFGMVDAYAAVRMAEVWSLFGNAQTSGNEVQSTLSYSGSSMAISDHEITSVSQVSSAGMVVEHIAATIELTHFNMSDIQVTLVGPDGSRYVLLNHDGGDEMLVGDYTYGVDLARGSYSDGEWAVEVEDTSTGDTGWLYDFDLTFYGRAVSDDKVYHFTDDYLDFRADEEARGSITVAASGEQWVNLAALTGDVSFHATGTSAFRVDNVIWASFANADVIEGLVAGDGDDTLTGNALENHILGMRGNDSLEGGAGRDTLEGGAGDDVIDGGTWADTIRAGAGTDTVYGGMGKDTIWLDEGNDVFFDDVQEGVQGADTVYAGDGNDSLYGGGGDDYLAGGTGDDSVTGGVGNDTLIGAPGDDTLRGADGHDSIHGGKGADLIDGGWRGDTLIGAGGNDTLHGRQGYDQLFGGGNNDLVLGEQGNDTAYGGNGNDTLYGALDDDWLYGNAGNDRVGGGKGHDVVDGGEGADVVTGGVGDDTVTGGVGDDIVSGGLGADEFVFYGGADTFTDFDISEDILSFASTPWGSGTLSGTQIVDIYGESVAGGYELAFNAADVIFFDGMTDSTGLSDVIFSYS</sequence>
<keyword evidence="8" id="KW-1185">Reference proteome</keyword>
<feature type="active site" description="Charge relay system" evidence="4 5">
    <location>
        <position position="264"/>
    </location>
</feature>
<dbReference type="InterPro" id="IPR000209">
    <property type="entry name" value="Peptidase_S8/S53_dom"/>
</dbReference>
<evidence type="ECO:0000256" key="1">
    <source>
        <dbReference type="ARBA" id="ARBA00022670"/>
    </source>
</evidence>
<keyword evidence="2 5" id="KW-0378">Hydrolase</keyword>
<comment type="caution">
    <text evidence="7">The sequence shown here is derived from an EMBL/GenBank/DDBJ whole genome shotgun (WGS) entry which is preliminary data.</text>
</comment>
<dbReference type="InterPro" id="IPR022398">
    <property type="entry name" value="Peptidase_S8_His-AS"/>
</dbReference>
<dbReference type="GO" id="GO:0016485">
    <property type="term" value="P:protein processing"/>
    <property type="evidence" value="ECO:0007669"/>
    <property type="project" value="TreeGrafter"/>
</dbReference>
<feature type="active site" description="Charge relay system" evidence="4 5">
    <location>
        <position position="79"/>
    </location>
</feature>
<evidence type="ECO:0000313" key="7">
    <source>
        <dbReference type="EMBL" id="PYC47388.1"/>
    </source>
</evidence>
<dbReference type="Pfam" id="PF00353">
    <property type="entry name" value="HemolysinCabind"/>
    <property type="match status" value="8"/>
</dbReference>
<keyword evidence="3 5" id="KW-0720">Serine protease</keyword>
<dbReference type="OrthoDB" id="9795675at2"/>
<dbReference type="SUPFAM" id="SSF49785">
    <property type="entry name" value="Galactose-binding domain-like"/>
    <property type="match status" value="1"/>
</dbReference>
<dbReference type="GO" id="GO:0012505">
    <property type="term" value="C:endomembrane system"/>
    <property type="evidence" value="ECO:0007669"/>
    <property type="project" value="UniProtKB-ARBA"/>
</dbReference>
<dbReference type="Pfam" id="PF01483">
    <property type="entry name" value="P_proprotein"/>
    <property type="match status" value="1"/>
</dbReference>
<dbReference type="GO" id="GO:0005509">
    <property type="term" value="F:calcium ion binding"/>
    <property type="evidence" value="ECO:0007669"/>
    <property type="project" value="InterPro"/>
</dbReference>
<dbReference type="Gene3D" id="2.150.10.10">
    <property type="entry name" value="Serralysin-like metalloprotease, C-terminal"/>
    <property type="match status" value="4"/>
</dbReference>
<dbReference type="EMBL" id="QFVT01000006">
    <property type="protein sequence ID" value="PYC47388.1"/>
    <property type="molecule type" value="Genomic_DNA"/>
</dbReference>
<gene>
    <name evidence="7" type="ORF">DI396_10505</name>
</gene>
<evidence type="ECO:0000256" key="4">
    <source>
        <dbReference type="PIRSR" id="PIRSR615500-1"/>
    </source>
</evidence>
<dbReference type="PROSITE" id="PS00138">
    <property type="entry name" value="SUBTILASE_SER"/>
    <property type="match status" value="1"/>
</dbReference>
<dbReference type="InterPro" id="IPR001343">
    <property type="entry name" value="Hemolysn_Ca-bd"/>
</dbReference>
<protein>
    <recommendedName>
        <fullName evidence="6">P/Homo B domain-containing protein</fullName>
    </recommendedName>
</protein>
<dbReference type="GO" id="GO:0005737">
    <property type="term" value="C:cytoplasm"/>
    <property type="evidence" value="ECO:0007669"/>
    <property type="project" value="UniProtKB-ARBA"/>
</dbReference>
<keyword evidence="1 5" id="KW-0645">Protease</keyword>
<feature type="active site" description="Charge relay system" evidence="4 5">
    <location>
        <position position="45"/>
    </location>
</feature>
<dbReference type="SUPFAM" id="SSF52743">
    <property type="entry name" value="Subtilisin-like"/>
    <property type="match status" value="1"/>
</dbReference>
<dbReference type="PANTHER" id="PTHR42884">
    <property type="entry name" value="PROPROTEIN CONVERTASE SUBTILISIN/KEXIN-RELATED"/>
    <property type="match status" value="1"/>
</dbReference>
<dbReference type="PANTHER" id="PTHR42884:SF14">
    <property type="entry name" value="NEUROENDOCRINE CONVERTASE 1"/>
    <property type="match status" value="1"/>
</dbReference>
<accession>A0A2V4MT68</accession>
<dbReference type="InterPro" id="IPR023828">
    <property type="entry name" value="Peptidase_S8_Ser-AS"/>
</dbReference>
<evidence type="ECO:0000256" key="5">
    <source>
        <dbReference type="PROSITE-ProRule" id="PRU01240"/>
    </source>
</evidence>
<evidence type="ECO:0000256" key="2">
    <source>
        <dbReference type="ARBA" id="ARBA00022801"/>
    </source>
</evidence>
<dbReference type="InterPro" id="IPR008979">
    <property type="entry name" value="Galactose-bd-like_sf"/>
</dbReference>
<dbReference type="PRINTS" id="PR00313">
    <property type="entry name" value="CABNDNGRPT"/>
</dbReference>
<reference evidence="7 8" key="1">
    <citation type="submission" date="2018-05" db="EMBL/GenBank/DDBJ databases">
        <title>Oceanovita maritima gen. nov., sp. nov., a marine bacterium in the family Rhodobacteraceae isolated from surface seawater of Lundu port Xiamen, China.</title>
        <authorList>
            <person name="Hetharua B.H."/>
            <person name="Min D."/>
            <person name="Liao H."/>
            <person name="Tian Y."/>
        </authorList>
    </citation>
    <scope>NUCLEOTIDE SEQUENCE [LARGE SCALE GENOMIC DNA]</scope>
    <source>
        <strain evidence="7 8">FSX-11</strain>
    </source>
</reference>
<feature type="domain" description="P/Homo B" evidence="6">
    <location>
        <begin position="356"/>
        <end position="485"/>
    </location>
</feature>
<dbReference type="InterPro" id="IPR002884">
    <property type="entry name" value="P_dom"/>
</dbReference>
<dbReference type="InterPro" id="IPR015500">
    <property type="entry name" value="Peptidase_S8_subtilisin-rel"/>
</dbReference>
<dbReference type="InterPro" id="IPR011049">
    <property type="entry name" value="Serralysin-like_metalloprot_C"/>
</dbReference>
<evidence type="ECO:0000259" key="6">
    <source>
        <dbReference type="PROSITE" id="PS51829"/>
    </source>
</evidence>
<dbReference type="PROSITE" id="PS00137">
    <property type="entry name" value="SUBTILASE_HIS"/>
    <property type="match status" value="1"/>
</dbReference>
<dbReference type="InterPro" id="IPR036852">
    <property type="entry name" value="Peptidase_S8/S53_dom_sf"/>
</dbReference>
<organism evidence="7 8">
    <name type="scientific">Litorivita pollutaquae</name>
    <dbReference type="NCBI Taxonomy" id="2200892"/>
    <lineage>
        <taxon>Bacteria</taxon>
        <taxon>Pseudomonadati</taxon>
        <taxon>Pseudomonadota</taxon>
        <taxon>Alphaproteobacteria</taxon>
        <taxon>Rhodobacterales</taxon>
        <taxon>Paracoccaceae</taxon>
        <taxon>Litorivita</taxon>
    </lineage>
</organism>
<dbReference type="PROSITE" id="PS00330">
    <property type="entry name" value="HEMOLYSIN_CALCIUM"/>
    <property type="match status" value="1"/>
</dbReference>
<dbReference type="GO" id="GO:0004252">
    <property type="term" value="F:serine-type endopeptidase activity"/>
    <property type="evidence" value="ECO:0007669"/>
    <property type="project" value="UniProtKB-UniRule"/>
</dbReference>
<dbReference type="InterPro" id="IPR018511">
    <property type="entry name" value="Hemolysin-typ_Ca-bd_CS"/>
</dbReference>
<dbReference type="AlphaFoldDB" id="A0A2V4MT68"/>
<dbReference type="PROSITE" id="PS51829">
    <property type="entry name" value="P_HOMO_B"/>
    <property type="match status" value="1"/>
</dbReference>
<evidence type="ECO:0000256" key="3">
    <source>
        <dbReference type="ARBA" id="ARBA00022825"/>
    </source>
</evidence>
<proteinExistence type="inferred from homology"/>
<dbReference type="GO" id="GO:0016020">
    <property type="term" value="C:membrane"/>
    <property type="evidence" value="ECO:0007669"/>
    <property type="project" value="TreeGrafter"/>
</dbReference>
<dbReference type="Pfam" id="PF00082">
    <property type="entry name" value="Peptidase_S8"/>
    <property type="match status" value="1"/>
</dbReference>
<dbReference type="PROSITE" id="PS51892">
    <property type="entry name" value="SUBTILASE"/>
    <property type="match status" value="1"/>
</dbReference>